<comment type="caution">
    <text evidence="6">The sequence shown here is derived from an EMBL/GenBank/DDBJ whole genome shotgun (WGS) entry which is preliminary data.</text>
</comment>
<dbReference type="PROSITE" id="PS51257">
    <property type="entry name" value="PROKAR_LIPOPROTEIN"/>
    <property type="match status" value="1"/>
</dbReference>
<feature type="compositionally biased region" description="Basic and acidic residues" evidence="2">
    <location>
        <begin position="51"/>
        <end position="81"/>
    </location>
</feature>
<dbReference type="InterPro" id="IPR025645">
    <property type="entry name" value="DUF4349"/>
</dbReference>
<reference evidence="6 7" key="1">
    <citation type="submission" date="2019-07" db="EMBL/GenBank/DDBJ databases">
        <title>Genomic analysis of Lentibacillus sp. NKC851-2.</title>
        <authorList>
            <person name="Oh Y.J."/>
        </authorList>
    </citation>
    <scope>NUCLEOTIDE SEQUENCE [LARGE SCALE GENOMIC DNA]</scope>
    <source>
        <strain evidence="6 7">NKC851-2</strain>
    </source>
</reference>
<evidence type="ECO:0000256" key="4">
    <source>
        <dbReference type="SAM" id="SignalP"/>
    </source>
</evidence>
<feature type="signal peptide" evidence="4">
    <location>
        <begin position="1"/>
        <end position="23"/>
    </location>
</feature>
<evidence type="ECO:0000313" key="6">
    <source>
        <dbReference type="EMBL" id="TRM11710.1"/>
    </source>
</evidence>
<evidence type="ECO:0000259" key="5">
    <source>
        <dbReference type="Pfam" id="PF14257"/>
    </source>
</evidence>
<proteinExistence type="predicted"/>
<keyword evidence="4" id="KW-0732">Signal</keyword>
<dbReference type="Pfam" id="PF14257">
    <property type="entry name" value="DUF4349"/>
    <property type="match status" value="1"/>
</dbReference>
<feature type="domain" description="DUF4349" evidence="5">
    <location>
        <begin position="85"/>
        <end position="299"/>
    </location>
</feature>
<evidence type="ECO:0000256" key="3">
    <source>
        <dbReference type="SAM" id="Phobius"/>
    </source>
</evidence>
<keyword evidence="1" id="KW-0175">Coiled coil</keyword>
<feature type="compositionally biased region" description="Basic and acidic residues" evidence="2">
    <location>
        <begin position="30"/>
        <end position="44"/>
    </location>
</feature>
<protein>
    <submittedName>
        <fullName evidence="6">DUF4349 domain-containing protein</fullName>
    </submittedName>
</protein>
<keyword evidence="3" id="KW-1133">Transmembrane helix</keyword>
<dbReference type="AlphaFoldDB" id="A0A549YIL6"/>
<keyword evidence="3" id="KW-0472">Membrane</keyword>
<evidence type="ECO:0000256" key="1">
    <source>
        <dbReference type="SAM" id="Coils"/>
    </source>
</evidence>
<organism evidence="6 7">
    <name type="scientific">Lentibacillus cibarius</name>
    <dbReference type="NCBI Taxonomy" id="2583219"/>
    <lineage>
        <taxon>Bacteria</taxon>
        <taxon>Bacillati</taxon>
        <taxon>Bacillota</taxon>
        <taxon>Bacilli</taxon>
        <taxon>Bacillales</taxon>
        <taxon>Bacillaceae</taxon>
        <taxon>Lentibacillus</taxon>
    </lineage>
</organism>
<gene>
    <name evidence="6" type="ORF">FH966_08450</name>
</gene>
<sequence length="312" mass="35067">MKKRLFMFIVITVSMLIAGCSNESGNNDSSADRASEEQAVDKSESFTTVDDASRGQKKAGTEQEKGNDSKDKAASKSKKTADADRKVIYHANLHIEVNNYEKAAADIRKQVNDRGGYIVESSMQGGAEDGAASGQITARIPQKHFREFIQLVEDGSKKVVNSSISGQDVTEEYVDLKSRLESKRVVEKRLLSFMEQAKKTEDLLDISEDLAKVQEEIEQITGRMNYLQNKVDLATVTIRMEEKNVTITSEEDLNTWEKTKQQLMKSINFLLSAFSGLFVFIIGNLPVLIILGIIGAAVYWIIRRRWKNKREE</sequence>
<evidence type="ECO:0000313" key="7">
    <source>
        <dbReference type="Proteomes" id="UP000319280"/>
    </source>
</evidence>
<feature type="chain" id="PRO_5038501419" evidence="4">
    <location>
        <begin position="24"/>
        <end position="312"/>
    </location>
</feature>
<keyword evidence="7" id="KW-1185">Reference proteome</keyword>
<name>A0A549YIL6_9BACI</name>
<dbReference type="EMBL" id="VJMZ01000001">
    <property type="protein sequence ID" value="TRM11710.1"/>
    <property type="molecule type" value="Genomic_DNA"/>
</dbReference>
<feature type="coiled-coil region" evidence="1">
    <location>
        <begin position="203"/>
        <end position="230"/>
    </location>
</feature>
<dbReference type="RefSeq" id="WP_142790802.1">
    <property type="nucleotide sequence ID" value="NZ_VJMZ01000001.1"/>
</dbReference>
<keyword evidence="3" id="KW-0812">Transmembrane</keyword>
<dbReference type="Proteomes" id="UP000319280">
    <property type="component" value="Unassembled WGS sequence"/>
</dbReference>
<evidence type="ECO:0000256" key="2">
    <source>
        <dbReference type="SAM" id="MobiDB-lite"/>
    </source>
</evidence>
<accession>A0A549YIL6</accession>
<feature type="transmembrane region" description="Helical" evidence="3">
    <location>
        <begin position="269"/>
        <end position="302"/>
    </location>
</feature>
<feature type="region of interest" description="Disordered" evidence="2">
    <location>
        <begin position="23"/>
        <end position="81"/>
    </location>
</feature>